<evidence type="ECO:0000313" key="1">
    <source>
        <dbReference type="EMBL" id="GAG29827.1"/>
    </source>
</evidence>
<protein>
    <submittedName>
        <fullName evidence="1">Uncharacterized protein</fullName>
    </submittedName>
</protein>
<feature type="non-terminal residue" evidence="1">
    <location>
        <position position="1"/>
    </location>
</feature>
<name>X0X325_9ZZZZ</name>
<organism evidence="1">
    <name type="scientific">marine sediment metagenome</name>
    <dbReference type="NCBI Taxonomy" id="412755"/>
    <lineage>
        <taxon>unclassified sequences</taxon>
        <taxon>metagenomes</taxon>
        <taxon>ecological metagenomes</taxon>
    </lineage>
</organism>
<proteinExistence type="predicted"/>
<dbReference type="EMBL" id="BARS01043836">
    <property type="protein sequence ID" value="GAG29827.1"/>
    <property type="molecule type" value="Genomic_DNA"/>
</dbReference>
<comment type="caution">
    <text evidence="1">The sequence shown here is derived from an EMBL/GenBank/DDBJ whole genome shotgun (WGS) entry which is preliminary data.</text>
</comment>
<accession>X0X325</accession>
<reference evidence="1" key="1">
    <citation type="journal article" date="2014" name="Front. Microbiol.">
        <title>High frequency of phylogenetically diverse reductive dehalogenase-homologous genes in deep subseafloor sedimentary metagenomes.</title>
        <authorList>
            <person name="Kawai M."/>
            <person name="Futagami T."/>
            <person name="Toyoda A."/>
            <person name="Takaki Y."/>
            <person name="Nishi S."/>
            <person name="Hori S."/>
            <person name="Arai W."/>
            <person name="Tsubouchi T."/>
            <person name="Morono Y."/>
            <person name="Uchiyama I."/>
            <person name="Ito T."/>
            <person name="Fujiyama A."/>
            <person name="Inagaki F."/>
            <person name="Takami H."/>
        </authorList>
    </citation>
    <scope>NUCLEOTIDE SEQUENCE</scope>
    <source>
        <strain evidence="1">Expedition CK06-06</strain>
    </source>
</reference>
<sequence>NLHIKVPVERRNTDFYRIYNDMEDKDETLFDRRRREDFEDRTETLFTPRAK</sequence>
<dbReference type="AlphaFoldDB" id="X0X325"/>
<gene>
    <name evidence="1" type="ORF">S01H1_66309</name>
</gene>